<dbReference type="KEGG" id="jre:108988065"/>
<dbReference type="RefSeq" id="XP_018816711.1">
    <property type="nucleotide sequence ID" value="XM_018961166.2"/>
</dbReference>
<proteinExistence type="predicted"/>
<dbReference type="InterPro" id="IPR010530">
    <property type="entry name" value="B12D"/>
</dbReference>
<dbReference type="PANTHER" id="PTHR33417">
    <property type="entry name" value="G-BOX BINDING PROTEIN"/>
    <property type="match status" value="1"/>
</dbReference>
<organism evidence="1 2">
    <name type="scientific">Juglans regia</name>
    <name type="common">English walnut</name>
    <dbReference type="NCBI Taxonomy" id="51240"/>
    <lineage>
        <taxon>Eukaryota</taxon>
        <taxon>Viridiplantae</taxon>
        <taxon>Streptophyta</taxon>
        <taxon>Embryophyta</taxon>
        <taxon>Tracheophyta</taxon>
        <taxon>Spermatophyta</taxon>
        <taxon>Magnoliopsida</taxon>
        <taxon>eudicotyledons</taxon>
        <taxon>Gunneridae</taxon>
        <taxon>Pentapetalae</taxon>
        <taxon>rosids</taxon>
        <taxon>fabids</taxon>
        <taxon>Fagales</taxon>
        <taxon>Juglandaceae</taxon>
        <taxon>Juglans</taxon>
    </lineage>
</organism>
<gene>
    <name evidence="2" type="primary">LOC108988065</name>
</gene>
<protein>
    <submittedName>
        <fullName evidence="2">Uncharacterized protein LOC108988065</fullName>
    </submittedName>
</protein>
<dbReference type="Pfam" id="PF06522">
    <property type="entry name" value="B12D"/>
    <property type="match status" value="1"/>
</dbReference>
<keyword evidence="1" id="KW-1185">Reference proteome</keyword>
<evidence type="ECO:0000313" key="2">
    <source>
        <dbReference type="RefSeq" id="XP_018816711.1"/>
    </source>
</evidence>
<dbReference type="STRING" id="51240.A0A2I4EBE0"/>
<dbReference type="InParanoid" id="A0A2I4EBE0"/>
<dbReference type="AlphaFoldDB" id="A0A2I4EBE0"/>
<sequence length="86" mass="10037">MGRWMKPEIYPLLAPMVFVTSLCAFQLARNILGNPDVRVNKSHRLMGVLDNKDEGEKYAEHGFRRFLRSRPPEVMPAINRFFSEDK</sequence>
<dbReference type="GeneID" id="108988065"/>
<evidence type="ECO:0000313" key="1">
    <source>
        <dbReference type="Proteomes" id="UP000235220"/>
    </source>
</evidence>
<name>A0A2I4EBE0_JUGRE</name>
<dbReference type="Proteomes" id="UP000235220">
    <property type="component" value="Chromosome 1"/>
</dbReference>
<dbReference type="OrthoDB" id="202195at2759"/>
<reference evidence="2" key="1">
    <citation type="submission" date="2025-08" db="UniProtKB">
        <authorList>
            <consortium name="RefSeq"/>
        </authorList>
    </citation>
    <scope>IDENTIFICATION</scope>
    <source>
        <tissue evidence="2">Leaves</tissue>
    </source>
</reference>
<accession>A0A2I4EBE0</accession>